<gene>
    <name evidence="1" type="ORF">FR943_11245</name>
</gene>
<comment type="caution">
    <text evidence="1">The sequence shown here is derived from an EMBL/GenBank/DDBJ whole genome shotgun (WGS) entry which is preliminary data.</text>
</comment>
<evidence type="ECO:0000313" key="1">
    <source>
        <dbReference type="EMBL" id="MBU9764417.1"/>
    </source>
</evidence>
<dbReference type="Pfam" id="PF13450">
    <property type="entry name" value="NAD_binding_8"/>
    <property type="match status" value="1"/>
</dbReference>
<dbReference type="RefSeq" id="WP_217156931.1">
    <property type="nucleotide sequence ID" value="NZ_VOMB01000016.1"/>
</dbReference>
<evidence type="ECO:0000313" key="2">
    <source>
        <dbReference type="Proteomes" id="UP000812982"/>
    </source>
</evidence>
<dbReference type="PANTHER" id="PTHR10668:SF105">
    <property type="entry name" value="DEHYDROGENASE-RELATED"/>
    <property type="match status" value="1"/>
</dbReference>
<dbReference type="Proteomes" id="UP000812982">
    <property type="component" value="Unassembled WGS sequence"/>
</dbReference>
<name>A0ABS6KLF1_9MYCO</name>
<dbReference type="EMBL" id="VOMB01000016">
    <property type="protein sequence ID" value="MBU9764417.1"/>
    <property type="molecule type" value="Genomic_DNA"/>
</dbReference>
<reference evidence="1 2" key="1">
    <citation type="journal article" date="2021" name="Sci. Rep.">
        <title>Phenotypic and genomic hallmarks of a novel, potentially pathogenic rapidly growing Mycobacterium species related to the Mycobacterium fortuitum complex.</title>
        <authorList>
            <person name="Gharbi R."/>
            <person name="Khanna V."/>
            <person name="Frigui W."/>
            <person name="Mhenni B."/>
            <person name="Brosch R."/>
            <person name="Mardassi H."/>
        </authorList>
    </citation>
    <scope>NUCLEOTIDE SEQUENCE [LARGE SCALE GENOMIC DNA]</scope>
    <source>
        <strain evidence="1 2">TNTM28</strain>
    </source>
</reference>
<accession>A0ABS6KLF1</accession>
<sequence length="476" mass="49634">MDVTIVGSGPNGLTAAVICARAGLSVRVIEAQPTAGGGARTLPDPEFPGVSHDICSAVHPLALASPFFAAYDLTARGVQLAVPEVSYANPLSHRPAAVGYRDIDRTCAELEFGDSWRRLLGPLADDCAGVVGLILGDKRSVPPSLPAAAKLGPRLLAQGTPLWRSLRGEDARALFSGVAAHTISTMPSLVSSGAGLMLATLGHAVGWPIPIGGSQAITDALIADLLALGGELVLGQEVTEPPGGVVIYDTAPTALLSIYGKTLPPRYARALSRYRYGPGVAKVDFVLSDEIPWRDPRLAQAPTLHLGGSRAQMALAESEVAAGRHAEWPMVLAALPHIADPSRIDTAGRRPLWTYVHVPNNSTLDLADTVTDIFERFAPGFRDVVVAVRSVPAARLDAHNANLVGGDIGVGGNNMASALLGPTPRLNPWTTPIPKAYLCSSAAPPGGGVHGMAGFYAARTVLKREFGLRDLPKLGP</sequence>
<dbReference type="PANTHER" id="PTHR10668">
    <property type="entry name" value="PHYTOENE DEHYDROGENASE"/>
    <property type="match status" value="1"/>
</dbReference>
<keyword evidence="2" id="KW-1185">Reference proteome</keyword>
<proteinExistence type="predicted"/>
<protein>
    <submittedName>
        <fullName evidence="1">NAD(P)/FAD-dependent oxidoreductase</fullName>
    </submittedName>
</protein>
<organism evidence="1 2">
    <name type="scientific">[Mycobacterium] fortunisiensis</name>
    <dbReference type="NCBI Taxonomy" id="2600579"/>
    <lineage>
        <taxon>Bacteria</taxon>
        <taxon>Bacillati</taxon>
        <taxon>Actinomycetota</taxon>
        <taxon>Actinomycetes</taxon>
        <taxon>Mycobacteriales</taxon>
        <taxon>Mycobacteriaceae</taxon>
        <taxon>Mycolicibacterium</taxon>
    </lineage>
</organism>